<evidence type="ECO:0000313" key="1">
    <source>
        <dbReference type="EMBL" id="OGG22225.1"/>
    </source>
</evidence>
<sequence>MSSPNFRIQGGNLNMTSGNKASQNFNLSDVVGQTASSLFSSKGYLIQSGFLNSVAGSLFSLSIYPAVVDFGTLIPNSPVEKTLQITISNGDVPGYSISVAEDHELSTLAQATIANTSCNLTNQPCTINKALRWDDAGGIYGFGFNLAGNSVARDFTDKSFYRPFANLNLKESPAQIMVSQQKRVIDQAIMTLKLNISPEQAVGQYRNTLSFTAVAGI</sequence>
<dbReference type="AlphaFoldDB" id="A0A1F6AC07"/>
<dbReference type="STRING" id="1798384.A3D03_04720"/>
<organism evidence="1 2">
    <name type="scientific">Candidatus Gottesmanbacteria bacterium RIFCSPHIGHO2_02_FULL_40_13</name>
    <dbReference type="NCBI Taxonomy" id="1798384"/>
    <lineage>
        <taxon>Bacteria</taxon>
        <taxon>Candidatus Gottesmaniibacteriota</taxon>
    </lineage>
</organism>
<proteinExistence type="predicted"/>
<protein>
    <submittedName>
        <fullName evidence="1">Uncharacterized protein</fullName>
    </submittedName>
</protein>
<comment type="caution">
    <text evidence="1">The sequence shown here is derived from an EMBL/GenBank/DDBJ whole genome shotgun (WGS) entry which is preliminary data.</text>
</comment>
<gene>
    <name evidence="1" type="ORF">A3D03_04720</name>
</gene>
<accession>A0A1F6AC07</accession>
<evidence type="ECO:0000313" key="2">
    <source>
        <dbReference type="Proteomes" id="UP000177092"/>
    </source>
</evidence>
<reference evidence="1 2" key="1">
    <citation type="journal article" date="2016" name="Nat. Commun.">
        <title>Thousands of microbial genomes shed light on interconnected biogeochemical processes in an aquifer system.</title>
        <authorList>
            <person name="Anantharaman K."/>
            <person name="Brown C.T."/>
            <person name="Hug L.A."/>
            <person name="Sharon I."/>
            <person name="Castelle C.J."/>
            <person name="Probst A.J."/>
            <person name="Thomas B.C."/>
            <person name="Singh A."/>
            <person name="Wilkins M.J."/>
            <person name="Karaoz U."/>
            <person name="Brodie E.L."/>
            <person name="Williams K.H."/>
            <person name="Hubbard S.S."/>
            <person name="Banfield J.F."/>
        </authorList>
    </citation>
    <scope>NUCLEOTIDE SEQUENCE [LARGE SCALE GENOMIC DNA]</scope>
</reference>
<dbReference type="Proteomes" id="UP000177092">
    <property type="component" value="Unassembled WGS sequence"/>
</dbReference>
<name>A0A1F6AC07_9BACT</name>
<dbReference type="EMBL" id="MFJN01000007">
    <property type="protein sequence ID" value="OGG22225.1"/>
    <property type="molecule type" value="Genomic_DNA"/>
</dbReference>